<dbReference type="EMBL" id="BMHO01000001">
    <property type="protein sequence ID" value="GGD24243.1"/>
    <property type="molecule type" value="Genomic_DNA"/>
</dbReference>
<dbReference type="InterPro" id="IPR017853">
    <property type="entry name" value="GH"/>
</dbReference>
<keyword evidence="10" id="KW-1185">Reference proteome</keyword>
<dbReference type="RefSeq" id="WP_229730797.1">
    <property type="nucleotide sequence ID" value="NZ_BMHO01000001.1"/>
</dbReference>
<comment type="catalytic activity">
    <reaction evidence="1">
        <text>Hydrolysis of terminal non-reducing alpha-L-arabinofuranoside residues in alpha-L-arabinosides.</text>
        <dbReference type="EC" id="3.2.1.55"/>
    </reaction>
</comment>
<sequence>MSDRMLRAVIDLDVKGPRISRHLYGHFAEHLGRCIYGGFWVGEDSDIPNERGIRLDVVEALRAIRVPNLRWPGGCFADDYHWRDGVGPRESRPRMVNSHWGDVVENNHFGTHEFMDLCQLLGADAYVNGNVGSGTVREMSEWVEYLTRGDDSPMSSLRRSHGQDEPWHVPFWGIGNEPWGCGGNMRAEAYADLARQYSTYLRNHGGNKLYRIAAGARDDDYSWTEALMKSLTCLGCGPDPQRLFEAISFHYYTIPLSWQERGLATVFDDAQYYRTMIQARRVDEIIGRHATVMDHYDPRKTIGLVLDEWGTWFDVEPGTNPGFLYQQNTMRDALVASVHFDAFHRHADRLVMANIAQTLNVLQAMILTDPETESLVLTPTYHVFEMNTGHHDAESLAVNFVGDIPCRSVDGMDLPVLSASASTRDNRALISVSNLDVEATQSVQFDLRGREVQDVRARILTADKPQSHNTPLAPTEVAPKDFPLTMNERGLAVEIPRHSYVAIELLLAPDGG</sequence>
<dbReference type="Pfam" id="PF06964">
    <property type="entry name" value="Alpha-L-AF_C"/>
    <property type="match status" value="1"/>
</dbReference>
<evidence type="ECO:0000256" key="5">
    <source>
        <dbReference type="ARBA" id="ARBA00022801"/>
    </source>
</evidence>
<dbReference type="InterPro" id="IPR055235">
    <property type="entry name" value="ASD1_cat"/>
</dbReference>
<dbReference type="SUPFAM" id="SSF51011">
    <property type="entry name" value="Glycosyl hydrolase domain"/>
    <property type="match status" value="1"/>
</dbReference>
<accession>A0A917DBM6</accession>
<dbReference type="Proteomes" id="UP000633205">
    <property type="component" value="Unassembled WGS sequence"/>
</dbReference>
<dbReference type="EC" id="3.2.1.55" evidence="4"/>
<evidence type="ECO:0000256" key="7">
    <source>
        <dbReference type="ARBA" id="ARBA00023295"/>
    </source>
</evidence>
<keyword evidence="5" id="KW-0378">Hydrolase</keyword>
<evidence type="ECO:0000256" key="2">
    <source>
        <dbReference type="ARBA" id="ARBA00007186"/>
    </source>
</evidence>
<evidence type="ECO:0000313" key="10">
    <source>
        <dbReference type="Proteomes" id="UP000633205"/>
    </source>
</evidence>
<comment type="caution">
    <text evidence="9">The sequence shown here is derived from an EMBL/GenBank/DDBJ whole genome shotgun (WGS) entry which is preliminary data.</text>
</comment>
<dbReference type="Pfam" id="PF22848">
    <property type="entry name" value="ASD1_dom"/>
    <property type="match status" value="1"/>
</dbReference>
<dbReference type="Gene3D" id="3.20.20.80">
    <property type="entry name" value="Glycosidases"/>
    <property type="match status" value="1"/>
</dbReference>
<dbReference type="InterPro" id="IPR010720">
    <property type="entry name" value="Alpha-L-AF_C"/>
</dbReference>
<dbReference type="SUPFAM" id="SSF51445">
    <property type="entry name" value="(Trans)glycosidases"/>
    <property type="match status" value="1"/>
</dbReference>
<dbReference type="AlphaFoldDB" id="A0A917DBM6"/>
<feature type="domain" description="Alpha-L-arabinofuranosidase C-terminal" evidence="8">
    <location>
        <begin position="307"/>
        <end position="499"/>
    </location>
</feature>
<name>A0A917DBM6_9MICO</name>
<proteinExistence type="inferred from homology"/>
<evidence type="ECO:0000256" key="3">
    <source>
        <dbReference type="ARBA" id="ARBA00011165"/>
    </source>
</evidence>
<dbReference type="Gene3D" id="2.60.40.1180">
    <property type="entry name" value="Golgi alpha-mannosidase II"/>
    <property type="match status" value="1"/>
</dbReference>
<dbReference type="GO" id="GO:0046373">
    <property type="term" value="P:L-arabinose metabolic process"/>
    <property type="evidence" value="ECO:0007669"/>
    <property type="project" value="InterPro"/>
</dbReference>
<evidence type="ECO:0000259" key="8">
    <source>
        <dbReference type="SMART" id="SM00813"/>
    </source>
</evidence>
<comment type="similarity">
    <text evidence="2">Belongs to the glycosyl hydrolase 51 family.</text>
</comment>
<evidence type="ECO:0000313" key="9">
    <source>
        <dbReference type="EMBL" id="GGD24243.1"/>
    </source>
</evidence>
<evidence type="ECO:0000256" key="6">
    <source>
        <dbReference type="ARBA" id="ARBA00023277"/>
    </source>
</evidence>
<protein>
    <recommendedName>
        <fullName evidence="4">non-reducing end alpha-L-arabinofuranosidase</fullName>
        <ecNumber evidence="4">3.2.1.55</ecNumber>
    </recommendedName>
</protein>
<keyword evidence="6" id="KW-0119">Carbohydrate metabolism</keyword>
<dbReference type="GO" id="GO:0000272">
    <property type="term" value="P:polysaccharide catabolic process"/>
    <property type="evidence" value="ECO:0007669"/>
    <property type="project" value="TreeGrafter"/>
</dbReference>
<reference evidence="9" key="2">
    <citation type="submission" date="2020-09" db="EMBL/GenBank/DDBJ databases">
        <authorList>
            <person name="Sun Q."/>
            <person name="Zhou Y."/>
        </authorList>
    </citation>
    <scope>NUCLEOTIDE SEQUENCE</scope>
    <source>
        <strain evidence="9">CGMCC 1.15152</strain>
    </source>
</reference>
<comment type="subunit">
    <text evidence="3">Homohexamer; trimer of dimers.</text>
</comment>
<gene>
    <name evidence="9" type="ORF">GCM10010915_00280</name>
</gene>
<dbReference type="PANTHER" id="PTHR43576">
    <property type="entry name" value="ALPHA-L-ARABINOFURANOSIDASE C-RELATED"/>
    <property type="match status" value="1"/>
</dbReference>
<evidence type="ECO:0000256" key="1">
    <source>
        <dbReference type="ARBA" id="ARBA00001462"/>
    </source>
</evidence>
<keyword evidence="7" id="KW-0326">Glycosidase</keyword>
<dbReference type="SMART" id="SM00813">
    <property type="entry name" value="Alpha-L-AF_C"/>
    <property type="match status" value="1"/>
</dbReference>
<organism evidence="9 10">
    <name type="scientific">Microbacterium faecale</name>
    <dbReference type="NCBI Taxonomy" id="1804630"/>
    <lineage>
        <taxon>Bacteria</taxon>
        <taxon>Bacillati</taxon>
        <taxon>Actinomycetota</taxon>
        <taxon>Actinomycetes</taxon>
        <taxon>Micrococcales</taxon>
        <taxon>Microbacteriaceae</taxon>
        <taxon>Microbacterium</taxon>
    </lineage>
</organism>
<dbReference type="PANTHER" id="PTHR43576:SF2">
    <property type="entry name" value="INTRACELLULAR EXO-ALPHA-L-ARABINOFURANOSIDASE 2"/>
    <property type="match status" value="1"/>
</dbReference>
<reference evidence="9" key="1">
    <citation type="journal article" date="2014" name="Int. J. Syst. Evol. Microbiol.">
        <title>Complete genome sequence of Corynebacterium casei LMG S-19264T (=DSM 44701T), isolated from a smear-ripened cheese.</title>
        <authorList>
            <consortium name="US DOE Joint Genome Institute (JGI-PGF)"/>
            <person name="Walter F."/>
            <person name="Albersmeier A."/>
            <person name="Kalinowski J."/>
            <person name="Ruckert C."/>
        </authorList>
    </citation>
    <scope>NUCLEOTIDE SEQUENCE</scope>
    <source>
        <strain evidence="9">CGMCC 1.15152</strain>
    </source>
</reference>
<evidence type="ECO:0000256" key="4">
    <source>
        <dbReference type="ARBA" id="ARBA00012670"/>
    </source>
</evidence>
<dbReference type="GO" id="GO:0046556">
    <property type="term" value="F:alpha-L-arabinofuranosidase activity"/>
    <property type="evidence" value="ECO:0007669"/>
    <property type="project" value="UniProtKB-EC"/>
</dbReference>
<dbReference type="InterPro" id="IPR013780">
    <property type="entry name" value="Glyco_hydro_b"/>
</dbReference>